<protein>
    <submittedName>
        <fullName evidence="1">Uncharacterized protein</fullName>
    </submittedName>
</protein>
<gene>
    <name evidence="1" type="ORF">DCAF_LOCUS541</name>
</gene>
<dbReference type="AlphaFoldDB" id="A0AAV1QR26"/>
<name>A0AAV1QR26_9ROSI</name>
<accession>A0AAV1QR26</accession>
<organism evidence="1 2">
    <name type="scientific">Dovyalis caffra</name>
    <dbReference type="NCBI Taxonomy" id="77055"/>
    <lineage>
        <taxon>Eukaryota</taxon>
        <taxon>Viridiplantae</taxon>
        <taxon>Streptophyta</taxon>
        <taxon>Embryophyta</taxon>
        <taxon>Tracheophyta</taxon>
        <taxon>Spermatophyta</taxon>
        <taxon>Magnoliopsida</taxon>
        <taxon>eudicotyledons</taxon>
        <taxon>Gunneridae</taxon>
        <taxon>Pentapetalae</taxon>
        <taxon>rosids</taxon>
        <taxon>fabids</taxon>
        <taxon>Malpighiales</taxon>
        <taxon>Salicaceae</taxon>
        <taxon>Flacourtieae</taxon>
        <taxon>Dovyalis</taxon>
    </lineage>
</organism>
<evidence type="ECO:0000313" key="1">
    <source>
        <dbReference type="EMBL" id="CAK7322927.1"/>
    </source>
</evidence>
<evidence type="ECO:0000313" key="2">
    <source>
        <dbReference type="Proteomes" id="UP001314170"/>
    </source>
</evidence>
<dbReference type="EMBL" id="CAWUPB010000030">
    <property type="protein sequence ID" value="CAK7322927.1"/>
    <property type="molecule type" value="Genomic_DNA"/>
</dbReference>
<comment type="caution">
    <text evidence="1">The sequence shown here is derived from an EMBL/GenBank/DDBJ whole genome shotgun (WGS) entry which is preliminary data.</text>
</comment>
<keyword evidence="2" id="KW-1185">Reference proteome</keyword>
<reference evidence="1 2" key="1">
    <citation type="submission" date="2024-01" db="EMBL/GenBank/DDBJ databases">
        <authorList>
            <person name="Waweru B."/>
        </authorList>
    </citation>
    <scope>NUCLEOTIDE SEQUENCE [LARGE SCALE GENOMIC DNA]</scope>
</reference>
<sequence length="158" mass="18251">MEACQESSIRTKVAIETRVWLRYEIVGNDKSIWRHATITMVENATTCKNFMWRKLEKANTKKSAKKKKSVVLVKSTISQSFRTQKPIISWSKKNQLALFFYLDHPNPRRAHQKLVKKPKLAHKKRLVTEEAAGNGNAISRQHSNVGETLLNLRELLLL</sequence>
<proteinExistence type="predicted"/>
<dbReference type="Proteomes" id="UP001314170">
    <property type="component" value="Unassembled WGS sequence"/>
</dbReference>